<feature type="non-terminal residue" evidence="1">
    <location>
        <position position="1"/>
    </location>
</feature>
<keyword evidence="2" id="KW-1185">Reference proteome</keyword>
<feature type="non-terminal residue" evidence="1">
    <location>
        <position position="358"/>
    </location>
</feature>
<reference evidence="1 2" key="1">
    <citation type="journal article" date="2018" name="PLoS ONE">
        <title>The draft genome of Kipferlia bialata reveals reductive genome evolution in fornicate parasites.</title>
        <authorList>
            <person name="Tanifuji G."/>
            <person name="Takabayashi S."/>
            <person name="Kume K."/>
            <person name="Takagi M."/>
            <person name="Nakayama T."/>
            <person name="Kamikawa R."/>
            <person name="Inagaki Y."/>
            <person name="Hashimoto T."/>
        </authorList>
    </citation>
    <scope>NUCLEOTIDE SEQUENCE [LARGE SCALE GENOMIC DNA]</scope>
    <source>
        <strain evidence="1">NY0173</strain>
    </source>
</reference>
<dbReference type="EMBL" id="BDIP01002481">
    <property type="protein sequence ID" value="GIQ86358.1"/>
    <property type="molecule type" value="Genomic_DNA"/>
</dbReference>
<comment type="caution">
    <text evidence="1">The sequence shown here is derived from an EMBL/GenBank/DDBJ whole genome shotgun (WGS) entry which is preliminary data.</text>
</comment>
<sequence>ETPAMYGFGTQPPNRPQPLSLEECKAILSASATSTSTSTSGTVSDAVSTMRQGMEFGGYNGGVANPNGAHPESYSIRICRDPVLLGYVVALLDPQTCTPPLEAETVKATLSLLSTLDYSVRQCSRWWRVYIVYTVQTVQPVVEAGLLTHMPGLVSADELVADSLQLLVATLDSHPPLAVSTLHTALFPAVLAADLAINGSSVSDVVHCVLIGLLSRGEDGGERETAEEDELSEADYRAIKTGLPALGVVSRVPSYGGLNAITALLTYSEIRCGEHSGLLDIADAGLVPTLLGAREAFGRSIDPEVAASLDYLTSRLKANPDLIQYIPPVQMVIERTTYLSVARPFHTFDCVKTPSLSL</sequence>
<name>A0A9K3CZN4_9EUKA</name>
<proteinExistence type="predicted"/>
<organism evidence="1 2">
    <name type="scientific">Kipferlia bialata</name>
    <dbReference type="NCBI Taxonomy" id="797122"/>
    <lineage>
        <taxon>Eukaryota</taxon>
        <taxon>Metamonada</taxon>
        <taxon>Carpediemonas-like organisms</taxon>
        <taxon>Kipferlia</taxon>
    </lineage>
</organism>
<accession>A0A9K3CZN4</accession>
<gene>
    <name evidence="1" type="ORF">KIPB_008200</name>
</gene>
<evidence type="ECO:0000313" key="2">
    <source>
        <dbReference type="Proteomes" id="UP000265618"/>
    </source>
</evidence>
<dbReference type="AlphaFoldDB" id="A0A9K3CZN4"/>
<evidence type="ECO:0000313" key="1">
    <source>
        <dbReference type="EMBL" id="GIQ86358.1"/>
    </source>
</evidence>
<protein>
    <submittedName>
        <fullName evidence="1">Uncharacterized protein</fullName>
    </submittedName>
</protein>
<dbReference type="Proteomes" id="UP000265618">
    <property type="component" value="Unassembled WGS sequence"/>
</dbReference>